<dbReference type="EMBL" id="UINC01072408">
    <property type="protein sequence ID" value="SVC08024.1"/>
    <property type="molecule type" value="Genomic_DNA"/>
</dbReference>
<feature type="non-terminal residue" evidence="1">
    <location>
        <position position="50"/>
    </location>
</feature>
<dbReference type="AlphaFoldDB" id="A0A382J767"/>
<reference evidence="1" key="1">
    <citation type="submission" date="2018-05" db="EMBL/GenBank/DDBJ databases">
        <authorList>
            <person name="Lanie J.A."/>
            <person name="Ng W.-L."/>
            <person name="Kazmierczak K.M."/>
            <person name="Andrzejewski T.M."/>
            <person name="Davidsen T.M."/>
            <person name="Wayne K.J."/>
            <person name="Tettelin H."/>
            <person name="Glass J.I."/>
            <person name="Rusch D."/>
            <person name="Podicherti R."/>
            <person name="Tsui H.-C.T."/>
            <person name="Winkler M.E."/>
        </authorList>
    </citation>
    <scope>NUCLEOTIDE SEQUENCE</scope>
</reference>
<proteinExistence type="predicted"/>
<organism evidence="1">
    <name type="scientific">marine metagenome</name>
    <dbReference type="NCBI Taxonomy" id="408172"/>
    <lineage>
        <taxon>unclassified sequences</taxon>
        <taxon>metagenomes</taxon>
        <taxon>ecological metagenomes</taxon>
    </lineage>
</organism>
<protein>
    <submittedName>
        <fullName evidence="1">Uncharacterized protein</fullName>
    </submittedName>
</protein>
<name>A0A382J767_9ZZZZ</name>
<accession>A0A382J767</accession>
<evidence type="ECO:0000313" key="1">
    <source>
        <dbReference type="EMBL" id="SVC08024.1"/>
    </source>
</evidence>
<gene>
    <name evidence="1" type="ORF">METZ01_LOCUS260878</name>
</gene>
<sequence length="50" mass="5441">MTAVDQMDFTQASGSCDELGVCYRVASLLGMPEIESNKPDGARQQDNFVD</sequence>